<name>A0A5C6BVS1_9BACT</name>
<dbReference type="Proteomes" id="UP000319908">
    <property type="component" value="Unassembled WGS sequence"/>
</dbReference>
<protein>
    <recommendedName>
        <fullName evidence="4">Bacterial type II/III secretion system short domain protein</fullName>
    </recommendedName>
</protein>
<evidence type="ECO:0000313" key="3">
    <source>
        <dbReference type="Proteomes" id="UP000319908"/>
    </source>
</evidence>
<proteinExistence type="predicted"/>
<sequence length="487" mass="52831">MKSIQTCVLSLSLAVATLTGLPAWAQERKLATLLERSPAPANAVLYVNVPALNQLTKDADLSTRVTDNIEELWMISDLDFVSLHPRWEAGYAMIKSPTDATKLASTVSGYIDTIVGHDVVWSPRQTYFVPMKDNRLGFLRPADRSLLGRWITPTGTLNASSYLATVSAQPESYLSMMLAAELSNIVSAVPLEAKLEKFDSLQAQQPKTVAGILASVRGVSVIIGRESLSQCILAVDFERSPASLKPIAGDLLAEILERSGTAAPEVLTWEATVKGNRLSFQGPISEASLTGLLNIFSLLGAADNVSEKLITLSDSPGSEADRVAYTTKHYFDNVNKRIEQVRKHKSKTTGGMAKWNDQQARQLDEMGTLNVDPVMVQFGSDVANLLRGNALSVRQTNIQAGQIKANESLQSGTSYNVGGYSGGFYGGGVGYSSSGYYNPNSTSDYQAITDANARGNNYASYKNVLSQIDKMTADIRRAMTEKYQIQF</sequence>
<keyword evidence="1" id="KW-0732">Signal</keyword>
<reference evidence="2 3" key="1">
    <citation type="journal article" date="2020" name="Antonie Van Leeuwenhoek">
        <title>Rhodopirellula heiligendammensis sp. nov., Rhodopirellula pilleata sp. nov., and Rhodopirellula solitaria sp. nov. isolated from natural or artificial marine surfaces in Northern Germany and California, USA, and emended description of the genus Rhodopirellula.</title>
        <authorList>
            <person name="Kallscheuer N."/>
            <person name="Wiegand S."/>
            <person name="Jogler M."/>
            <person name="Boedeker C."/>
            <person name="Peeters S.H."/>
            <person name="Rast P."/>
            <person name="Heuer A."/>
            <person name="Jetten M.S.M."/>
            <person name="Rohde M."/>
            <person name="Jogler C."/>
        </authorList>
    </citation>
    <scope>NUCLEOTIDE SEQUENCE [LARGE SCALE GENOMIC DNA]</scope>
    <source>
        <strain evidence="2 3">Poly21</strain>
    </source>
</reference>
<evidence type="ECO:0000256" key="1">
    <source>
        <dbReference type="SAM" id="SignalP"/>
    </source>
</evidence>
<organism evidence="2 3">
    <name type="scientific">Allorhodopirellula heiligendammensis</name>
    <dbReference type="NCBI Taxonomy" id="2714739"/>
    <lineage>
        <taxon>Bacteria</taxon>
        <taxon>Pseudomonadati</taxon>
        <taxon>Planctomycetota</taxon>
        <taxon>Planctomycetia</taxon>
        <taxon>Pirellulales</taxon>
        <taxon>Pirellulaceae</taxon>
        <taxon>Allorhodopirellula</taxon>
    </lineage>
</organism>
<dbReference type="EMBL" id="SJPU01000002">
    <property type="protein sequence ID" value="TWU16373.1"/>
    <property type="molecule type" value="Genomic_DNA"/>
</dbReference>
<keyword evidence="3" id="KW-1185">Reference proteome</keyword>
<evidence type="ECO:0000313" key="2">
    <source>
        <dbReference type="EMBL" id="TWU16373.1"/>
    </source>
</evidence>
<accession>A0A5C6BVS1</accession>
<feature type="signal peptide" evidence="1">
    <location>
        <begin position="1"/>
        <end position="25"/>
    </location>
</feature>
<evidence type="ECO:0008006" key="4">
    <source>
        <dbReference type="Google" id="ProtNLM"/>
    </source>
</evidence>
<dbReference type="OrthoDB" id="258179at2"/>
<comment type="caution">
    <text evidence="2">The sequence shown here is derived from an EMBL/GenBank/DDBJ whole genome shotgun (WGS) entry which is preliminary data.</text>
</comment>
<gene>
    <name evidence="2" type="ORF">Poly21_35780</name>
</gene>
<dbReference type="RefSeq" id="WP_146408040.1">
    <property type="nucleotide sequence ID" value="NZ_SJPU01000002.1"/>
</dbReference>
<dbReference type="AlphaFoldDB" id="A0A5C6BVS1"/>
<feature type="chain" id="PRO_5022788256" description="Bacterial type II/III secretion system short domain protein" evidence="1">
    <location>
        <begin position="26"/>
        <end position="487"/>
    </location>
</feature>